<proteinExistence type="predicted"/>
<evidence type="ECO:0000313" key="7">
    <source>
        <dbReference type="Proteomes" id="UP000305778"/>
    </source>
</evidence>
<reference evidence="6 7" key="1">
    <citation type="submission" date="2019-04" db="EMBL/GenBank/DDBJ databases">
        <title>Streptomyces oryziradicis sp. nov., a novel actinomycete isolated from rhizosphere soil of rice (Oryza sativa L.).</title>
        <authorList>
            <person name="Li C."/>
        </authorList>
    </citation>
    <scope>NUCLEOTIDE SEQUENCE [LARGE SCALE GENOMIC DNA]</scope>
    <source>
        <strain evidence="6 7">NEAU-C40</strain>
    </source>
</reference>
<organism evidence="6 7">
    <name type="scientific">Actinacidiphila oryziradicis</name>
    <dbReference type="NCBI Taxonomy" id="2571141"/>
    <lineage>
        <taxon>Bacteria</taxon>
        <taxon>Bacillati</taxon>
        <taxon>Actinomycetota</taxon>
        <taxon>Actinomycetes</taxon>
        <taxon>Kitasatosporales</taxon>
        <taxon>Streptomycetaceae</taxon>
        <taxon>Actinacidiphila</taxon>
    </lineage>
</organism>
<evidence type="ECO:0000256" key="4">
    <source>
        <dbReference type="PROSITE-ProRule" id="PRU00335"/>
    </source>
</evidence>
<feature type="domain" description="HTH tetR-type" evidence="5">
    <location>
        <begin position="17"/>
        <end position="77"/>
    </location>
</feature>
<evidence type="ECO:0000256" key="1">
    <source>
        <dbReference type="ARBA" id="ARBA00023015"/>
    </source>
</evidence>
<dbReference type="InterPro" id="IPR041347">
    <property type="entry name" value="MftR_C"/>
</dbReference>
<dbReference type="InterPro" id="IPR050109">
    <property type="entry name" value="HTH-type_TetR-like_transc_reg"/>
</dbReference>
<gene>
    <name evidence="6" type="ORF">FCI23_52075</name>
</gene>
<name>A0A4U0S4V1_9ACTN</name>
<feature type="DNA-binding region" description="H-T-H motif" evidence="4">
    <location>
        <begin position="40"/>
        <end position="59"/>
    </location>
</feature>
<dbReference type="Gene3D" id="1.10.357.10">
    <property type="entry name" value="Tetracycline Repressor, domain 2"/>
    <property type="match status" value="1"/>
</dbReference>
<dbReference type="PRINTS" id="PR00455">
    <property type="entry name" value="HTHTETR"/>
</dbReference>
<dbReference type="GO" id="GO:0003700">
    <property type="term" value="F:DNA-binding transcription factor activity"/>
    <property type="evidence" value="ECO:0007669"/>
    <property type="project" value="TreeGrafter"/>
</dbReference>
<evidence type="ECO:0000259" key="5">
    <source>
        <dbReference type="PROSITE" id="PS50977"/>
    </source>
</evidence>
<dbReference type="Pfam" id="PF00440">
    <property type="entry name" value="TetR_N"/>
    <property type="match status" value="1"/>
</dbReference>
<dbReference type="AlphaFoldDB" id="A0A4U0S4V1"/>
<protein>
    <submittedName>
        <fullName evidence="6">TetR family transcriptional regulator</fullName>
    </submittedName>
</protein>
<dbReference type="Gene3D" id="1.10.10.60">
    <property type="entry name" value="Homeodomain-like"/>
    <property type="match status" value="1"/>
</dbReference>
<keyword evidence="2 4" id="KW-0238">DNA-binding</keyword>
<evidence type="ECO:0000256" key="2">
    <source>
        <dbReference type="ARBA" id="ARBA00023125"/>
    </source>
</evidence>
<dbReference type="GO" id="GO:0000976">
    <property type="term" value="F:transcription cis-regulatory region binding"/>
    <property type="evidence" value="ECO:0007669"/>
    <property type="project" value="TreeGrafter"/>
</dbReference>
<sequence>MRAEGKPLPALRERTRLAVQRDISEVAMRLFLENGFAEVTVDQIAAEAGTSPRSFFRYFATKEDAVLGHLAQAGLYLKAALEDRPATEAPWDALRAAFDTLLADFSDSPQSLRRTSRMLLATPSLRARHLEKQLHWQELLVPDIARRLGAPADGTEDVRAHALVASALACLDAASTAWARTDDDTPIETLLDAAIGTVRR</sequence>
<dbReference type="InterPro" id="IPR001647">
    <property type="entry name" value="HTH_TetR"/>
</dbReference>
<dbReference type="Proteomes" id="UP000305778">
    <property type="component" value="Unassembled WGS sequence"/>
</dbReference>
<dbReference type="Pfam" id="PF17754">
    <property type="entry name" value="TetR_C_14"/>
    <property type="match status" value="1"/>
</dbReference>
<dbReference type="InterPro" id="IPR009057">
    <property type="entry name" value="Homeodomain-like_sf"/>
</dbReference>
<dbReference type="EMBL" id="SUMC01000181">
    <property type="protein sequence ID" value="TJZ95494.1"/>
    <property type="molecule type" value="Genomic_DNA"/>
</dbReference>
<keyword evidence="7" id="KW-1185">Reference proteome</keyword>
<dbReference type="RefSeq" id="WP_136730945.1">
    <property type="nucleotide sequence ID" value="NZ_SUMC01000181.1"/>
</dbReference>
<dbReference type="PANTHER" id="PTHR30055:SF238">
    <property type="entry name" value="MYCOFACTOCIN BIOSYNTHESIS TRANSCRIPTIONAL REGULATOR MFTR-RELATED"/>
    <property type="match status" value="1"/>
</dbReference>
<dbReference type="SUPFAM" id="SSF46689">
    <property type="entry name" value="Homeodomain-like"/>
    <property type="match status" value="1"/>
</dbReference>
<dbReference type="PROSITE" id="PS50977">
    <property type="entry name" value="HTH_TETR_2"/>
    <property type="match status" value="1"/>
</dbReference>
<keyword evidence="1" id="KW-0805">Transcription regulation</keyword>
<dbReference type="OrthoDB" id="8688418at2"/>
<dbReference type="PANTHER" id="PTHR30055">
    <property type="entry name" value="HTH-TYPE TRANSCRIPTIONAL REGULATOR RUTR"/>
    <property type="match status" value="1"/>
</dbReference>
<comment type="caution">
    <text evidence="6">The sequence shown here is derived from an EMBL/GenBank/DDBJ whole genome shotgun (WGS) entry which is preliminary data.</text>
</comment>
<evidence type="ECO:0000256" key="3">
    <source>
        <dbReference type="ARBA" id="ARBA00023163"/>
    </source>
</evidence>
<keyword evidence="3" id="KW-0804">Transcription</keyword>
<evidence type="ECO:0000313" key="6">
    <source>
        <dbReference type="EMBL" id="TJZ95494.1"/>
    </source>
</evidence>
<accession>A0A4U0S4V1</accession>